<dbReference type="Gene3D" id="3.30.450.40">
    <property type="match status" value="1"/>
</dbReference>
<evidence type="ECO:0000313" key="1">
    <source>
        <dbReference type="EMBL" id="ETR67548.1"/>
    </source>
</evidence>
<gene>
    <name evidence="1" type="ORF">OMM_11475</name>
</gene>
<dbReference type="SUPFAM" id="SSF55781">
    <property type="entry name" value="GAF domain-like"/>
    <property type="match status" value="1"/>
</dbReference>
<evidence type="ECO:0008006" key="3">
    <source>
        <dbReference type="Google" id="ProtNLM"/>
    </source>
</evidence>
<dbReference type="InterPro" id="IPR029016">
    <property type="entry name" value="GAF-like_dom_sf"/>
</dbReference>
<comment type="caution">
    <text evidence="1">The sequence shown here is derived from an EMBL/GenBank/DDBJ whole genome shotgun (WGS) entry which is preliminary data.</text>
</comment>
<accession>A0A1V1NYB4</accession>
<name>A0A1V1NYB4_9BACT</name>
<feature type="non-terminal residue" evidence="1">
    <location>
        <position position="1"/>
    </location>
</feature>
<dbReference type="AlphaFoldDB" id="A0A1V1NYB4"/>
<protein>
    <recommendedName>
        <fullName evidence="3">GAF domain-containing protein</fullName>
    </recommendedName>
</protein>
<dbReference type="EMBL" id="ATBP01001328">
    <property type="protein sequence ID" value="ETR67548.1"/>
    <property type="molecule type" value="Genomic_DNA"/>
</dbReference>
<sequence>GTRLRYQTGVGFTQEDLNILSSAEFNTANPQSLNYAFVEAFMKKKSVVIDNKPENDRLSSDDQIAEIFQSEAIICCPIIFEERALGIVAIFDDQKENDVFKGPTNF</sequence>
<dbReference type="Proteomes" id="UP000189670">
    <property type="component" value="Unassembled WGS sequence"/>
</dbReference>
<reference evidence="2" key="1">
    <citation type="submission" date="2012-11" db="EMBL/GenBank/DDBJ databases">
        <authorList>
            <person name="Lucero-Rivera Y.E."/>
            <person name="Tovar-Ramirez D."/>
        </authorList>
    </citation>
    <scope>NUCLEOTIDE SEQUENCE [LARGE SCALE GENOMIC DNA]</scope>
    <source>
        <strain evidence="2">Araruama</strain>
    </source>
</reference>
<proteinExistence type="predicted"/>
<evidence type="ECO:0000313" key="2">
    <source>
        <dbReference type="Proteomes" id="UP000189670"/>
    </source>
</evidence>
<organism evidence="1 2">
    <name type="scientific">Candidatus Magnetoglobus multicellularis str. Araruama</name>
    <dbReference type="NCBI Taxonomy" id="890399"/>
    <lineage>
        <taxon>Bacteria</taxon>
        <taxon>Pseudomonadati</taxon>
        <taxon>Thermodesulfobacteriota</taxon>
        <taxon>Desulfobacteria</taxon>
        <taxon>Desulfobacterales</taxon>
        <taxon>Desulfobacteraceae</taxon>
        <taxon>Candidatus Magnetoglobus</taxon>
    </lineage>
</organism>